<organism evidence="2">
    <name type="scientific">Bradyrhizobium sp. LLZ17</name>
    <dbReference type="NCBI Taxonomy" id="3239388"/>
    <lineage>
        <taxon>Bacteria</taxon>
        <taxon>Pseudomonadati</taxon>
        <taxon>Pseudomonadota</taxon>
        <taxon>Alphaproteobacteria</taxon>
        <taxon>Hyphomicrobiales</taxon>
        <taxon>Nitrobacteraceae</taxon>
        <taxon>Bradyrhizobium</taxon>
    </lineage>
</organism>
<reference evidence="2" key="1">
    <citation type="submission" date="2024-08" db="EMBL/GenBank/DDBJ databases">
        <authorList>
            <person name="Chaddad Z."/>
            <person name="Lamrabet M."/>
            <person name="Bouhnik O."/>
            <person name="Alami S."/>
            <person name="Wipf D."/>
            <person name="Courty P.E."/>
            <person name="Missbah El Idrissi M."/>
        </authorList>
    </citation>
    <scope>NUCLEOTIDE SEQUENCE</scope>
    <source>
        <strain evidence="2">LLZ17</strain>
    </source>
</reference>
<evidence type="ECO:0000256" key="1">
    <source>
        <dbReference type="SAM" id="MobiDB-lite"/>
    </source>
</evidence>
<feature type="compositionally biased region" description="Basic and acidic residues" evidence="1">
    <location>
        <begin position="1"/>
        <end position="11"/>
    </location>
</feature>
<dbReference type="AlphaFoldDB" id="A0AB39XV73"/>
<proteinExistence type="predicted"/>
<sequence length="210" mass="22935">MKGDADGDHARGGIGGQHRVAGGYRCDRHPIDKRITAKLGRCHLAEQRREGAADEAELGCRQPARLAGFRKVGISHSAMMYAAAPMRTARPISIMARNSFPTTRSMPPKRAMDGAVIRSIITEPRSAAGTKDVARFSFYGRPVWRTRWLKEETTMLEEKLKEAIVDELKRQAANSPQTLKVEGSEELIVNGKIDLSELVMVIAGSVAGGP</sequence>
<protein>
    <submittedName>
        <fullName evidence="2">Uncharacterized protein</fullName>
    </submittedName>
</protein>
<name>A0AB39XV73_9BRAD</name>
<dbReference type="RefSeq" id="WP_369722278.1">
    <property type="nucleotide sequence ID" value="NZ_CP165734.1"/>
</dbReference>
<accession>A0AB39XV73</accession>
<evidence type="ECO:0000313" key="2">
    <source>
        <dbReference type="EMBL" id="XDV61469.1"/>
    </source>
</evidence>
<dbReference type="EMBL" id="CP165734">
    <property type="protein sequence ID" value="XDV61469.1"/>
    <property type="molecule type" value="Genomic_DNA"/>
</dbReference>
<feature type="region of interest" description="Disordered" evidence="1">
    <location>
        <begin position="1"/>
        <end position="23"/>
    </location>
</feature>
<gene>
    <name evidence="2" type="ORF">AB8Z38_36045</name>
</gene>